<comment type="caution">
    <text evidence="2">The sequence shown here is derived from an EMBL/GenBank/DDBJ whole genome shotgun (WGS) entry which is preliminary data.</text>
</comment>
<protein>
    <submittedName>
        <fullName evidence="2">Uncharacterized protein</fullName>
    </submittedName>
</protein>
<organism evidence="2 3">
    <name type="scientific">Salinactinospora qingdaonensis</name>
    <dbReference type="NCBI Taxonomy" id="702744"/>
    <lineage>
        <taxon>Bacteria</taxon>
        <taxon>Bacillati</taxon>
        <taxon>Actinomycetota</taxon>
        <taxon>Actinomycetes</taxon>
        <taxon>Streptosporangiales</taxon>
        <taxon>Nocardiopsidaceae</taxon>
        <taxon>Salinactinospora</taxon>
    </lineage>
</organism>
<gene>
    <name evidence="2" type="ORF">GCM10022402_24800</name>
</gene>
<dbReference type="Proteomes" id="UP001500908">
    <property type="component" value="Unassembled WGS sequence"/>
</dbReference>
<reference evidence="3" key="1">
    <citation type="journal article" date="2019" name="Int. J. Syst. Evol. Microbiol.">
        <title>The Global Catalogue of Microorganisms (GCM) 10K type strain sequencing project: providing services to taxonomists for standard genome sequencing and annotation.</title>
        <authorList>
            <consortium name="The Broad Institute Genomics Platform"/>
            <consortium name="The Broad Institute Genome Sequencing Center for Infectious Disease"/>
            <person name="Wu L."/>
            <person name="Ma J."/>
        </authorList>
    </citation>
    <scope>NUCLEOTIDE SEQUENCE [LARGE SCALE GENOMIC DNA]</scope>
    <source>
        <strain evidence="3">JCM 17137</strain>
    </source>
</reference>
<keyword evidence="3" id="KW-1185">Reference proteome</keyword>
<sequence length="172" mass="18693">MGHDRPPAAHGPHAPAHDRDAGHTAAAPRQEPTVGSAERKPPSKPGGDSVARSADSSPGTHVVATVFPRFAPHSHGARRQTLGPRRGGRKSYTKCSGALRRNTPLRRVKRHICVIGDPLFALSEIDSSEISYARAHWVIRESSLPSFPCGRQHLAMRLHVQKGYVYFVIAAH</sequence>
<feature type="region of interest" description="Disordered" evidence="1">
    <location>
        <begin position="1"/>
        <end position="98"/>
    </location>
</feature>
<name>A0ABP7FTR2_9ACTN</name>
<evidence type="ECO:0000256" key="1">
    <source>
        <dbReference type="SAM" id="MobiDB-lite"/>
    </source>
</evidence>
<evidence type="ECO:0000313" key="2">
    <source>
        <dbReference type="EMBL" id="GAA3744158.1"/>
    </source>
</evidence>
<proteinExistence type="predicted"/>
<evidence type="ECO:0000313" key="3">
    <source>
        <dbReference type="Proteomes" id="UP001500908"/>
    </source>
</evidence>
<accession>A0ABP7FTR2</accession>
<dbReference type="EMBL" id="BAABDD010000009">
    <property type="protein sequence ID" value="GAA3744158.1"/>
    <property type="molecule type" value="Genomic_DNA"/>
</dbReference>